<evidence type="ECO:0008006" key="5">
    <source>
        <dbReference type="Google" id="ProtNLM"/>
    </source>
</evidence>
<evidence type="ECO:0000256" key="2">
    <source>
        <dbReference type="SAM" id="Phobius"/>
    </source>
</evidence>
<organism evidence="3 4">
    <name type="scientific">Venturia inaequalis</name>
    <name type="common">Apple scab fungus</name>
    <dbReference type="NCBI Taxonomy" id="5025"/>
    <lineage>
        <taxon>Eukaryota</taxon>
        <taxon>Fungi</taxon>
        <taxon>Dikarya</taxon>
        <taxon>Ascomycota</taxon>
        <taxon>Pezizomycotina</taxon>
        <taxon>Dothideomycetes</taxon>
        <taxon>Pleosporomycetidae</taxon>
        <taxon>Venturiales</taxon>
        <taxon>Venturiaceae</taxon>
        <taxon>Venturia</taxon>
    </lineage>
</organism>
<feature type="transmembrane region" description="Helical" evidence="2">
    <location>
        <begin position="162"/>
        <end position="189"/>
    </location>
</feature>
<keyword evidence="2" id="KW-0812">Transmembrane</keyword>
<sequence>MAGRRVRKFTAQGHVLSDMQLRFHKMEQQPQQCAAFRRGFAYYTTLTTINGYSKTAIFAGCVATLSSKSTTNVPARTGAGGLTSLSAVAGPVTMWGQPITVQYRASVDTEFAPKTSSTSTSTSTASQSASETSSTISPAMSPTSQASTTSLTTQSESSGAGLSVGAIAGIALGGVLGLVILTALTWFLLRRRRKPDTATDSVDAAWNGEDTGADEQANQYFKKQSGFAPHELHAEHMRSELPA</sequence>
<evidence type="ECO:0000313" key="4">
    <source>
        <dbReference type="Proteomes" id="UP000447873"/>
    </source>
</evidence>
<dbReference type="AlphaFoldDB" id="A0A8H3ULN9"/>
<evidence type="ECO:0000313" key="3">
    <source>
        <dbReference type="EMBL" id="KAE9971925.1"/>
    </source>
</evidence>
<reference evidence="3 4" key="1">
    <citation type="submission" date="2018-12" db="EMBL/GenBank/DDBJ databases">
        <title>Venturia inaequalis Genome Resource.</title>
        <authorList>
            <person name="Lichtner F.J."/>
        </authorList>
    </citation>
    <scope>NUCLEOTIDE SEQUENCE [LARGE SCALE GENOMIC DNA]</scope>
    <source>
        <strain evidence="3 4">120213</strain>
    </source>
</reference>
<keyword evidence="2" id="KW-0472">Membrane</keyword>
<proteinExistence type="predicted"/>
<dbReference type="CDD" id="cd12087">
    <property type="entry name" value="TM_EGFR-like"/>
    <property type="match status" value="1"/>
</dbReference>
<feature type="region of interest" description="Disordered" evidence="1">
    <location>
        <begin position="112"/>
        <end position="158"/>
    </location>
</feature>
<dbReference type="Proteomes" id="UP000447873">
    <property type="component" value="Unassembled WGS sequence"/>
</dbReference>
<dbReference type="EMBL" id="WNWS01000284">
    <property type="protein sequence ID" value="KAE9971925.1"/>
    <property type="molecule type" value="Genomic_DNA"/>
</dbReference>
<dbReference type="PANTHER" id="PTHR16861:SF4">
    <property type="entry name" value="SH3 DOMAIN PROTEIN (AFU_ORTHOLOGUE AFUA_1G13610)"/>
    <property type="match status" value="1"/>
</dbReference>
<dbReference type="PANTHER" id="PTHR16861">
    <property type="entry name" value="GLYCOPROTEIN 38"/>
    <property type="match status" value="1"/>
</dbReference>
<protein>
    <recommendedName>
        <fullName evidence="5">Mid2 domain-containing protein</fullName>
    </recommendedName>
</protein>
<keyword evidence="2" id="KW-1133">Transmembrane helix</keyword>
<accession>A0A8H3ULN9</accession>
<gene>
    <name evidence="3" type="ORF">EG328_005297</name>
</gene>
<comment type="caution">
    <text evidence="3">The sequence shown here is derived from an EMBL/GenBank/DDBJ whole genome shotgun (WGS) entry which is preliminary data.</text>
</comment>
<name>A0A8H3ULN9_VENIN</name>
<feature type="compositionally biased region" description="Low complexity" evidence="1">
    <location>
        <begin position="115"/>
        <end position="158"/>
    </location>
</feature>
<evidence type="ECO:0000256" key="1">
    <source>
        <dbReference type="SAM" id="MobiDB-lite"/>
    </source>
</evidence>